<evidence type="ECO:0000256" key="2">
    <source>
        <dbReference type="SAM" id="Phobius"/>
    </source>
</evidence>
<evidence type="ECO:0000256" key="1">
    <source>
        <dbReference type="SAM" id="MobiDB-lite"/>
    </source>
</evidence>
<reference evidence="3 4" key="1">
    <citation type="journal article" date="2015" name="Genome Biol. Evol.">
        <title>Comparative Genomics of a Bacterivorous Green Alga Reveals Evolutionary Causalities and Consequences of Phago-Mixotrophic Mode of Nutrition.</title>
        <authorList>
            <person name="Burns J.A."/>
            <person name="Paasch A."/>
            <person name="Narechania A."/>
            <person name="Kim E."/>
        </authorList>
    </citation>
    <scope>NUCLEOTIDE SEQUENCE [LARGE SCALE GENOMIC DNA]</scope>
    <source>
        <strain evidence="3 4">PLY_AMNH</strain>
    </source>
</reference>
<proteinExistence type="predicted"/>
<feature type="compositionally biased region" description="Basic and acidic residues" evidence="1">
    <location>
        <begin position="317"/>
        <end position="329"/>
    </location>
</feature>
<feature type="transmembrane region" description="Helical" evidence="2">
    <location>
        <begin position="202"/>
        <end position="223"/>
    </location>
</feature>
<keyword evidence="2" id="KW-0472">Membrane</keyword>
<keyword evidence="4" id="KW-1185">Reference proteome</keyword>
<feature type="region of interest" description="Disordered" evidence="1">
    <location>
        <begin position="317"/>
        <end position="403"/>
    </location>
</feature>
<accession>A0AAE0FZ59</accession>
<organism evidence="3 4">
    <name type="scientific">Cymbomonas tetramitiformis</name>
    <dbReference type="NCBI Taxonomy" id="36881"/>
    <lineage>
        <taxon>Eukaryota</taxon>
        <taxon>Viridiplantae</taxon>
        <taxon>Chlorophyta</taxon>
        <taxon>Pyramimonadophyceae</taxon>
        <taxon>Pyramimonadales</taxon>
        <taxon>Pyramimonadaceae</taxon>
        <taxon>Cymbomonas</taxon>
    </lineage>
</organism>
<protein>
    <submittedName>
        <fullName evidence="3">Uncharacterized protein</fullName>
    </submittedName>
</protein>
<gene>
    <name evidence="3" type="ORF">CYMTET_22811</name>
</gene>
<keyword evidence="2" id="KW-0812">Transmembrane</keyword>
<sequence length="515" mass="56241">MVLLNCPSGGGWWAAESRCRPLQAAPAVWESFLHDTVAATVDSDTVIETVSNLDGGDPTMLVDLENQTVVEALMVRSMQYLPEGVTVNITEEMWHAAAASVVELNVLMDSLRTQESSASSTVPVRSAALGRTAYGEIADDLAEMANQEISVAEYLQRQLDEVEKTDLNGLYPPLPPKMPPSPYDVNVNTEPASDDIGVMKRWQVMIIVSCACGVVLVGFAFYVRYAVFKQRKDSGLDRLGGSASKRHKKSVVGRGMPLISRSLSRKIEEDGRSSSSVPLMKWDAPSKRWVAQDEYSASQDGHIEDEVAKAVEKKAAEAARAAETEERKNIARPNPSAPKGEMYGAYNPVYEDDNGPSSSQQLPPRPSSASGSGRPGSARSSSGGEAGPSAPGAPGSKPGEFRRKFQPLDPAVVSKMSMNELMQNMERRGIPYKDCSSTDQLRNRLITHACMGAALRSQPRNVVPAIIQQRTLESPDNWFVTKQEMVDKATTRGRIRSQRRDDRKTRKGRGADEEL</sequence>
<dbReference type="Proteomes" id="UP001190700">
    <property type="component" value="Unassembled WGS sequence"/>
</dbReference>
<feature type="region of interest" description="Disordered" evidence="1">
    <location>
        <begin position="487"/>
        <end position="515"/>
    </location>
</feature>
<evidence type="ECO:0000313" key="3">
    <source>
        <dbReference type="EMBL" id="KAK3268702.1"/>
    </source>
</evidence>
<evidence type="ECO:0000313" key="4">
    <source>
        <dbReference type="Proteomes" id="UP001190700"/>
    </source>
</evidence>
<feature type="compositionally biased region" description="Low complexity" evidence="1">
    <location>
        <begin position="356"/>
        <end position="398"/>
    </location>
</feature>
<feature type="compositionally biased region" description="Basic and acidic residues" evidence="1">
    <location>
        <begin position="498"/>
        <end position="515"/>
    </location>
</feature>
<name>A0AAE0FZ59_9CHLO</name>
<dbReference type="EMBL" id="LGRX02011641">
    <property type="protein sequence ID" value="KAK3268702.1"/>
    <property type="molecule type" value="Genomic_DNA"/>
</dbReference>
<keyword evidence="2" id="KW-1133">Transmembrane helix</keyword>
<comment type="caution">
    <text evidence="3">The sequence shown here is derived from an EMBL/GenBank/DDBJ whole genome shotgun (WGS) entry which is preliminary data.</text>
</comment>
<dbReference type="AlphaFoldDB" id="A0AAE0FZ59"/>